<dbReference type="OrthoDB" id="10250320at2759"/>
<protein>
    <submittedName>
        <fullName evidence="2">Cyclin-Y-like protein 1</fullName>
    </submittedName>
</protein>
<dbReference type="PANTHER" id="PTHR14248">
    <property type="entry name" value="CYCLIN Y, ISOFORM A"/>
    <property type="match status" value="1"/>
</dbReference>
<organism evidence="1 2">
    <name type="scientific">Octodon degus</name>
    <name type="common">Degu</name>
    <name type="synonym">Sciurus degus</name>
    <dbReference type="NCBI Taxonomy" id="10160"/>
    <lineage>
        <taxon>Eukaryota</taxon>
        <taxon>Metazoa</taxon>
        <taxon>Chordata</taxon>
        <taxon>Craniata</taxon>
        <taxon>Vertebrata</taxon>
        <taxon>Euteleostomi</taxon>
        <taxon>Mammalia</taxon>
        <taxon>Eutheria</taxon>
        <taxon>Euarchontoglires</taxon>
        <taxon>Glires</taxon>
        <taxon>Rodentia</taxon>
        <taxon>Hystricomorpha</taxon>
        <taxon>Octodontidae</taxon>
        <taxon>Octodon</taxon>
    </lineage>
</organism>
<dbReference type="Proteomes" id="UP000515203">
    <property type="component" value="Unplaced"/>
</dbReference>
<dbReference type="InParanoid" id="A0A6P6DT70"/>
<sequence>MYSSCSTIFLDDSTLSQPNCSNIIQRVIFALYFHIQNREANRSLDIFDERLHPVTIYVERLLTYADIDLCPTNW</sequence>
<reference evidence="2" key="1">
    <citation type="submission" date="2025-08" db="UniProtKB">
        <authorList>
            <consortium name="RefSeq"/>
        </authorList>
    </citation>
    <scope>IDENTIFICATION</scope>
</reference>
<accession>A0A6P6DT70</accession>
<dbReference type="AlphaFoldDB" id="A0A6P6DT70"/>
<name>A0A6P6DT70_OCTDE</name>
<evidence type="ECO:0000313" key="1">
    <source>
        <dbReference type="Proteomes" id="UP000515203"/>
    </source>
</evidence>
<dbReference type="GeneID" id="101583382"/>
<dbReference type="RefSeq" id="XP_023563222.1">
    <property type="nucleotide sequence ID" value="XM_023707454.1"/>
</dbReference>
<keyword evidence="1" id="KW-1185">Reference proteome</keyword>
<evidence type="ECO:0000313" key="2">
    <source>
        <dbReference type="RefSeq" id="XP_023563222.1"/>
    </source>
</evidence>
<gene>
    <name evidence="2" type="primary">LOC101583382</name>
</gene>
<proteinExistence type="predicted"/>